<name>A0A1G7TM66_9EURY</name>
<dbReference type="PANTHER" id="PTHR43316">
    <property type="entry name" value="HYDROLASE, HALOACID DELAHOGENASE-RELATED"/>
    <property type="match status" value="1"/>
</dbReference>
<dbReference type="GO" id="GO:0016787">
    <property type="term" value="F:hydrolase activity"/>
    <property type="evidence" value="ECO:0007669"/>
    <property type="project" value="UniProtKB-KW"/>
</dbReference>
<dbReference type="Pfam" id="PF00702">
    <property type="entry name" value="Hydrolase"/>
    <property type="match status" value="1"/>
</dbReference>
<feature type="region of interest" description="Disordered" evidence="2">
    <location>
        <begin position="174"/>
        <end position="197"/>
    </location>
</feature>
<dbReference type="InterPro" id="IPR036412">
    <property type="entry name" value="HAD-like_sf"/>
</dbReference>
<evidence type="ECO:0000313" key="3">
    <source>
        <dbReference type="EMBL" id="SDG36417.1"/>
    </source>
</evidence>
<dbReference type="SUPFAM" id="SSF56784">
    <property type="entry name" value="HAD-like"/>
    <property type="match status" value="1"/>
</dbReference>
<proteinExistence type="predicted"/>
<gene>
    <name evidence="3" type="ORF">SAMN05216218_12714</name>
</gene>
<dbReference type="Gene3D" id="3.40.50.1000">
    <property type="entry name" value="HAD superfamily/HAD-like"/>
    <property type="match status" value="1"/>
</dbReference>
<protein>
    <submittedName>
        <fullName evidence="3">FMN phosphatase YigB, HAD superfamily</fullName>
    </submittedName>
</protein>
<keyword evidence="4" id="KW-1185">Reference proteome</keyword>
<dbReference type="RefSeq" id="WP_092695576.1">
    <property type="nucleotide sequence ID" value="NZ_FNBK01000027.1"/>
</dbReference>
<keyword evidence="1" id="KW-0378">Hydrolase</keyword>
<dbReference type="AlphaFoldDB" id="A0A1G7TM66"/>
<dbReference type="EMBL" id="FNBK01000027">
    <property type="protein sequence ID" value="SDG36417.1"/>
    <property type="molecule type" value="Genomic_DNA"/>
</dbReference>
<evidence type="ECO:0000313" key="4">
    <source>
        <dbReference type="Proteomes" id="UP000199076"/>
    </source>
</evidence>
<evidence type="ECO:0000256" key="1">
    <source>
        <dbReference type="ARBA" id="ARBA00022801"/>
    </source>
</evidence>
<dbReference type="STRING" id="660518.SAMN05216218_12714"/>
<dbReference type="InterPro" id="IPR051540">
    <property type="entry name" value="S-2-haloacid_dehalogenase"/>
</dbReference>
<dbReference type="OrthoDB" id="238326at2157"/>
<organism evidence="3 4">
    <name type="scientific">Halorientalis regularis</name>
    <dbReference type="NCBI Taxonomy" id="660518"/>
    <lineage>
        <taxon>Archaea</taxon>
        <taxon>Methanobacteriati</taxon>
        <taxon>Methanobacteriota</taxon>
        <taxon>Stenosarchaea group</taxon>
        <taxon>Halobacteria</taxon>
        <taxon>Halobacteriales</taxon>
        <taxon>Haloarculaceae</taxon>
        <taxon>Halorientalis</taxon>
    </lineage>
</organism>
<reference evidence="4" key="1">
    <citation type="submission" date="2016-10" db="EMBL/GenBank/DDBJ databases">
        <authorList>
            <person name="Varghese N."/>
            <person name="Submissions S."/>
        </authorList>
    </citation>
    <scope>NUCLEOTIDE SEQUENCE [LARGE SCALE GENOMIC DNA]</scope>
    <source>
        <strain evidence="4">IBRC-M 10760</strain>
    </source>
</reference>
<sequence>MAVSFDLFGTLVDVDRSPDPAAAVATALSDRGVAVPDDWASAYRERHIDAPDGASVPLPAHVSAALASRGVDAPGTAIRRAVVAAFDPEVETRDGAAAAVRAAAAHGPVGVLSNCSVPHLVSRVLTRSTVDRDLLDATVTSIGCGWRKPDRRAFTAAVTALDVPLDDLWHVGDDPRTDGRVLDRESSADTPDAAGPNHVLLEDVSLRKFPEYMEGRAWD</sequence>
<accession>A0A1G7TM66</accession>
<feature type="compositionally biased region" description="Basic and acidic residues" evidence="2">
    <location>
        <begin position="174"/>
        <end position="187"/>
    </location>
</feature>
<dbReference type="InterPro" id="IPR023214">
    <property type="entry name" value="HAD_sf"/>
</dbReference>
<dbReference type="Proteomes" id="UP000199076">
    <property type="component" value="Unassembled WGS sequence"/>
</dbReference>
<dbReference type="PANTHER" id="PTHR43316:SF3">
    <property type="entry name" value="HALOACID DEHALOGENASE, TYPE II (AFU_ORTHOLOGUE AFUA_2G07750)-RELATED"/>
    <property type="match status" value="1"/>
</dbReference>
<evidence type="ECO:0000256" key="2">
    <source>
        <dbReference type="SAM" id="MobiDB-lite"/>
    </source>
</evidence>